<protein>
    <recommendedName>
        <fullName evidence="3">Integral membrane protein</fullName>
    </recommendedName>
</protein>
<feature type="transmembrane region" description="Helical" evidence="1">
    <location>
        <begin position="127"/>
        <end position="145"/>
    </location>
</feature>
<keyword evidence="1" id="KW-1133">Transmembrane helix</keyword>
<feature type="transmembrane region" description="Helical" evidence="1">
    <location>
        <begin position="29"/>
        <end position="48"/>
    </location>
</feature>
<feature type="transmembrane region" description="Helical" evidence="1">
    <location>
        <begin position="152"/>
        <end position="173"/>
    </location>
</feature>
<proteinExistence type="predicted"/>
<accession>A0A6J4JTZ7</accession>
<reference evidence="2" key="1">
    <citation type="submission" date="2020-02" db="EMBL/GenBank/DDBJ databases">
        <authorList>
            <person name="Meier V. D."/>
        </authorList>
    </citation>
    <scope>NUCLEOTIDE SEQUENCE</scope>
    <source>
        <strain evidence="2">AVDCRST_MAG54</strain>
    </source>
</reference>
<dbReference type="PANTHER" id="PTHR20992:SF9">
    <property type="entry name" value="AT15442P-RELATED"/>
    <property type="match status" value="1"/>
</dbReference>
<evidence type="ECO:0008006" key="3">
    <source>
        <dbReference type="Google" id="ProtNLM"/>
    </source>
</evidence>
<dbReference type="AlphaFoldDB" id="A0A6J4JTZ7"/>
<name>A0A6J4JTZ7_9PSEU</name>
<feature type="transmembrane region" description="Helical" evidence="1">
    <location>
        <begin position="227"/>
        <end position="249"/>
    </location>
</feature>
<keyword evidence="1" id="KW-0812">Transmembrane</keyword>
<sequence>MIEAASRVSGADIDRMADRLYVEGRRKQSAFWVLLTLAAIIAGAGVVADSDATVIGAMIVAPLMTPILGTALAVVLADRARILRGVTTVLLGAALVVALGHLLGLLVPEPVVAATNSQVASRVTPALIDLVAALATGLVGAFALVRTDISDTLPGVAIAISLVPPLSVVGLTLEAGEPRQALGALLLFGSNVAAIVATGTGLLLAFRLRAAAEAAGRPVGRLGRGTIAVVAGFVVLVAVPLGVGSYRVFTESTTIAGVRPVAEQWASAVSSQVVSVSGTADAVRVEVLGPPPGPDVALLRRALDDAGDADVAVQVALVFGGAQELPAGG</sequence>
<keyword evidence="1" id="KW-0472">Membrane</keyword>
<dbReference type="InterPro" id="IPR005240">
    <property type="entry name" value="DUF389"/>
</dbReference>
<feature type="transmembrane region" description="Helical" evidence="1">
    <location>
        <begin position="89"/>
        <end position="107"/>
    </location>
</feature>
<organism evidence="2">
    <name type="scientific">uncultured Actinomycetospora sp</name>
    <dbReference type="NCBI Taxonomy" id="1135996"/>
    <lineage>
        <taxon>Bacteria</taxon>
        <taxon>Bacillati</taxon>
        <taxon>Actinomycetota</taxon>
        <taxon>Actinomycetes</taxon>
        <taxon>Pseudonocardiales</taxon>
        <taxon>Pseudonocardiaceae</taxon>
        <taxon>Actinomycetospora</taxon>
        <taxon>environmental samples</taxon>
    </lineage>
</organism>
<evidence type="ECO:0000313" key="2">
    <source>
        <dbReference type="EMBL" id="CAA9287451.1"/>
    </source>
</evidence>
<feature type="transmembrane region" description="Helical" evidence="1">
    <location>
        <begin position="185"/>
        <end position="206"/>
    </location>
</feature>
<evidence type="ECO:0000256" key="1">
    <source>
        <dbReference type="SAM" id="Phobius"/>
    </source>
</evidence>
<feature type="transmembrane region" description="Helical" evidence="1">
    <location>
        <begin position="54"/>
        <end position="77"/>
    </location>
</feature>
<dbReference type="Pfam" id="PF04087">
    <property type="entry name" value="DUF389"/>
    <property type="match status" value="1"/>
</dbReference>
<gene>
    <name evidence="2" type="ORF">AVDCRST_MAG54-4158</name>
</gene>
<dbReference type="EMBL" id="CADCTH010000523">
    <property type="protein sequence ID" value="CAA9287451.1"/>
    <property type="molecule type" value="Genomic_DNA"/>
</dbReference>
<dbReference type="PANTHER" id="PTHR20992">
    <property type="entry name" value="AT15442P-RELATED"/>
    <property type="match status" value="1"/>
</dbReference>